<dbReference type="InterPro" id="IPR003593">
    <property type="entry name" value="AAA+_ATPase"/>
</dbReference>
<evidence type="ECO:0000256" key="12">
    <source>
        <dbReference type="SAM" id="MobiDB-lite"/>
    </source>
</evidence>
<feature type="domain" description="ABC transporter" evidence="14">
    <location>
        <begin position="1205"/>
        <end position="1439"/>
    </location>
</feature>
<dbReference type="SUPFAM" id="SSF52540">
    <property type="entry name" value="P-loop containing nucleoside triphosphate hydrolases"/>
    <property type="match status" value="2"/>
</dbReference>
<evidence type="ECO:0000256" key="7">
    <source>
        <dbReference type="ARBA" id="ARBA00022840"/>
    </source>
</evidence>
<dbReference type="Pfam" id="PF00005">
    <property type="entry name" value="ABC_tran"/>
    <property type="match status" value="2"/>
</dbReference>
<evidence type="ECO:0000256" key="1">
    <source>
        <dbReference type="ARBA" id="ARBA00004651"/>
    </source>
</evidence>
<feature type="domain" description="ABC transporter" evidence="14">
    <location>
        <begin position="614"/>
        <end position="841"/>
    </location>
</feature>
<dbReference type="GO" id="GO:0005886">
    <property type="term" value="C:plasma membrane"/>
    <property type="evidence" value="ECO:0007669"/>
    <property type="project" value="UniProtKB-SubCell"/>
</dbReference>
<evidence type="ECO:0000256" key="9">
    <source>
        <dbReference type="ARBA" id="ARBA00023136"/>
    </source>
</evidence>
<dbReference type="Proteomes" id="UP001321760">
    <property type="component" value="Unassembled WGS sequence"/>
</dbReference>
<dbReference type="Gene3D" id="3.40.50.300">
    <property type="entry name" value="P-loop containing nucleotide triphosphate hydrolases"/>
    <property type="match status" value="2"/>
</dbReference>
<dbReference type="PROSITE" id="PS50893">
    <property type="entry name" value="ABC_TRANSPORTER_2"/>
    <property type="match status" value="2"/>
</dbReference>
<dbReference type="InterPro" id="IPR003439">
    <property type="entry name" value="ABC_transporter-like_ATP-bd"/>
</dbReference>
<feature type="transmembrane region" description="Helical" evidence="13">
    <location>
        <begin position="402"/>
        <end position="428"/>
    </location>
</feature>
<feature type="compositionally biased region" description="Basic and acidic residues" evidence="12">
    <location>
        <begin position="859"/>
        <end position="868"/>
    </location>
</feature>
<keyword evidence="10" id="KW-0325">Glycoprotein</keyword>
<evidence type="ECO:0000256" key="8">
    <source>
        <dbReference type="ARBA" id="ARBA00022989"/>
    </source>
</evidence>
<evidence type="ECO:0000256" key="2">
    <source>
        <dbReference type="ARBA" id="ARBA00009726"/>
    </source>
</evidence>
<feature type="transmembrane region" description="Helical" evidence="13">
    <location>
        <begin position="157"/>
        <end position="177"/>
    </location>
</feature>
<dbReference type="PROSITE" id="PS00211">
    <property type="entry name" value="ABC_TRANSPORTER_1"/>
    <property type="match status" value="2"/>
</dbReference>
<dbReference type="InterPro" id="IPR017871">
    <property type="entry name" value="ABC_transporter-like_CS"/>
</dbReference>
<evidence type="ECO:0000313" key="16">
    <source>
        <dbReference type="EMBL" id="KAK4442958.1"/>
    </source>
</evidence>
<dbReference type="GO" id="GO:0140359">
    <property type="term" value="F:ABC-type transporter activity"/>
    <property type="evidence" value="ECO:0007669"/>
    <property type="project" value="InterPro"/>
</dbReference>
<dbReference type="CDD" id="cd18580">
    <property type="entry name" value="ABC_6TM_ABCC_D2"/>
    <property type="match status" value="1"/>
</dbReference>
<reference evidence="16" key="2">
    <citation type="submission" date="2023-05" db="EMBL/GenBank/DDBJ databases">
        <authorList>
            <consortium name="Lawrence Berkeley National Laboratory"/>
            <person name="Steindorff A."/>
            <person name="Hensen N."/>
            <person name="Bonometti L."/>
            <person name="Westerberg I."/>
            <person name="Brannstrom I.O."/>
            <person name="Guillou S."/>
            <person name="Cros-Aarteil S."/>
            <person name="Calhoun S."/>
            <person name="Haridas S."/>
            <person name="Kuo A."/>
            <person name="Mondo S."/>
            <person name="Pangilinan J."/>
            <person name="Riley R."/>
            <person name="Labutti K."/>
            <person name="Andreopoulos B."/>
            <person name="Lipzen A."/>
            <person name="Chen C."/>
            <person name="Yanf M."/>
            <person name="Daum C."/>
            <person name="Ng V."/>
            <person name="Clum A."/>
            <person name="Ohm R."/>
            <person name="Martin F."/>
            <person name="Silar P."/>
            <person name="Natvig D."/>
            <person name="Lalanne C."/>
            <person name="Gautier V."/>
            <person name="Ament-Velasquez S.L."/>
            <person name="Kruys A."/>
            <person name="Hutchinson M.I."/>
            <person name="Powell A.J."/>
            <person name="Barry K."/>
            <person name="Miller A.N."/>
            <person name="Grigoriev I.V."/>
            <person name="Debuchy R."/>
            <person name="Gladieux P."/>
            <person name="Thoren M.H."/>
            <person name="Johannesson H."/>
        </authorList>
    </citation>
    <scope>NUCLEOTIDE SEQUENCE</scope>
    <source>
        <strain evidence="16">PSN243</strain>
    </source>
</reference>
<proteinExistence type="inferred from homology"/>
<comment type="function">
    <text evidence="11">ABC-type transporter; part of the gene cluster that mediates the biosynthesis of the phomopsins, a group of hexapeptide mycotoxins which infects lupins and causes lupinosis disease in livestock.</text>
</comment>
<accession>A0AAV9G341</accession>
<dbReference type="FunFam" id="3.40.50.300:FF:002145">
    <property type="entry name" value="ABC transporter (MsbA subfamily)"/>
    <property type="match status" value="1"/>
</dbReference>
<dbReference type="Pfam" id="PF24357">
    <property type="entry name" value="TMD0_ABC"/>
    <property type="match status" value="1"/>
</dbReference>
<comment type="caution">
    <text evidence="16">The sequence shown here is derived from an EMBL/GenBank/DDBJ whole genome shotgun (WGS) entry which is preliminary data.</text>
</comment>
<reference evidence="16" key="1">
    <citation type="journal article" date="2023" name="Mol. Phylogenet. Evol.">
        <title>Genome-scale phylogeny and comparative genomics of the fungal order Sordariales.</title>
        <authorList>
            <person name="Hensen N."/>
            <person name="Bonometti L."/>
            <person name="Westerberg I."/>
            <person name="Brannstrom I.O."/>
            <person name="Guillou S."/>
            <person name="Cros-Aarteil S."/>
            <person name="Calhoun S."/>
            <person name="Haridas S."/>
            <person name="Kuo A."/>
            <person name="Mondo S."/>
            <person name="Pangilinan J."/>
            <person name="Riley R."/>
            <person name="LaButti K."/>
            <person name="Andreopoulos B."/>
            <person name="Lipzen A."/>
            <person name="Chen C."/>
            <person name="Yan M."/>
            <person name="Daum C."/>
            <person name="Ng V."/>
            <person name="Clum A."/>
            <person name="Steindorff A."/>
            <person name="Ohm R.A."/>
            <person name="Martin F."/>
            <person name="Silar P."/>
            <person name="Natvig D.O."/>
            <person name="Lalanne C."/>
            <person name="Gautier V."/>
            <person name="Ament-Velasquez S.L."/>
            <person name="Kruys A."/>
            <person name="Hutchinson M.I."/>
            <person name="Powell A.J."/>
            <person name="Barry K."/>
            <person name="Miller A.N."/>
            <person name="Grigoriev I.V."/>
            <person name="Debuchy R."/>
            <person name="Gladieux P."/>
            <person name="Hiltunen Thoren M."/>
            <person name="Johannesson H."/>
        </authorList>
    </citation>
    <scope>NUCLEOTIDE SEQUENCE</scope>
    <source>
        <strain evidence="16">PSN243</strain>
    </source>
</reference>
<dbReference type="EMBL" id="MU866002">
    <property type="protein sequence ID" value="KAK4442958.1"/>
    <property type="molecule type" value="Genomic_DNA"/>
</dbReference>
<feature type="transmembrane region" description="Helical" evidence="13">
    <location>
        <begin position="96"/>
        <end position="118"/>
    </location>
</feature>
<feature type="transmembrane region" description="Helical" evidence="13">
    <location>
        <begin position="924"/>
        <end position="952"/>
    </location>
</feature>
<evidence type="ECO:0000259" key="14">
    <source>
        <dbReference type="PROSITE" id="PS50893"/>
    </source>
</evidence>
<dbReference type="InterPro" id="IPR044746">
    <property type="entry name" value="ABCC_6TM_D1"/>
</dbReference>
<feature type="transmembrane region" description="Helical" evidence="13">
    <location>
        <begin position="20"/>
        <end position="41"/>
    </location>
</feature>
<organism evidence="16 17">
    <name type="scientific">Podospora aff. communis PSN243</name>
    <dbReference type="NCBI Taxonomy" id="3040156"/>
    <lineage>
        <taxon>Eukaryota</taxon>
        <taxon>Fungi</taxon>
        <taxon>Dikarya</taxon>
        <taxon>Ascomycota</taxon>
        <taxon>Pezizomycotina</taxon>
        <taxon>Sordariomycetes</taxon>
        <taxon>Sordariomycetidae</taxon>
        <taxon>Sordariales</taxon>
        <taxon>Podosporaceae</taxon>
        <taxon>Podospora</taxon>
    </lineage>
</organism>
<dbReference type="InterPro" id="IPR036640">
    <property type="entry name" value="ABC1_TM_sf"/>
</dbReference>
<feature type="transmembrane region" description="Helical" evidence="13">
    <location>
        <begin position="1026"/>
        <end position="1046"/>
    </location>
</feature>
<dbReference type="Gene3D" id="1.20.1560.10">
    <property type="entry name" value="ABC transporter type 1, transmembrane domain"/>
    <property type="match status" value="2"/>
</dbReference>
<dbReference type="FunFam" id="1.20.1560.10:FF:000055">
    <property type="entry name" value="ABC multidrug transporter (Eurofung)"/>
    <property type="match status" value="1"/>
</dbReference>
<protein>
    <submittedName>
        <fullName evidence="16">ABC multidrug transporter</fullName>
    </submittedName>
</protein>
<keyword evidence="3" id="KW-0813">Transport</keyword>
<keyword evidence="9 13" id="KW-0472">Membrane</keyword>
<feature type="transmembrane region" description="Helical" evidence="13">
    <location>
        <begin position="314"/>
        <end position="332"/>
    </location>
</feature>
<evidence type="ECO:0000256" key="5">
    <source>
        <dbReference type="ARBA" id="ARBA00022692"/>
    </source>
</evidence>
<dbReference type="FunFam" id="1.20.1560.10:FF:000066">
    <property type="entry name" value="ABC multidrug transporter (Eurofung)"/>
    <property type="match status" value="1"/>
</dbReference>
<comment type="similarity">
    <text evidence="2">Belongs to the ABC transporter superfamily. ABCC family. Conjugate transporter (TC 3.A.1.208) subfamily.</text>
</comment>
<dbReference type="GO" id="GO:0005524">
    <property type="term" value="F:ATP binding"/>
    <property type="evidence" value="ECO:0007669"/>
    <property type="project" value="UniProtKB-KW"/>
</dbReference>
<feature type="transmembrane region" description="Helical" evidence="13">
    <location>
        <begin position="130"/>
        <end position="151"/>
    </location>
</feature>
<dbReference type="PROSITE" id="PS50929">
    <property type="entry name" value="ABC_TM1F"/>
    <property type="match status" value="2"/>
</dbReference>
<dbReference type="CDD" id="cd03250">
    <property type="entry name" value="ABCC_MRP_domain1"/>
    <property type="match status" value="1"/>
</dbReference>
<keyword evidence="6" id="KW-0547">Nucleotide-binding</keyword>
<evidence type="ECO:0000313" key="17">
    <source>
        <dbReference type="Proteomes" id="UP001321760"/>
    </source>
</evidence>
<feature type="domain" description="ABC transmembrane type-1" evidence="15">
    <location>
        <begin position="282"/>
        <end position="559"/>
    </location>
</feature>
<dbReference type="PANTHER" id="PTHR24223">
    <property type="entry name" value="ATP-BINDING CASSETTE SUB-FAMILY C"/>
    <property type="match status" value="1"/>
</dbReference>
<dbReference type="InterPro" id="IPR044726">
    <property type="entry name" value="ABCC_6TM_D2"/>
</dbReference>
<dbReference type="PANTHER" id="PTHR24223:SF399">
    <property type="entry name" value="ABC TRANSPORTER ATNG"/>
    <property type="match status" value="1"/>
</dbReference>
<dbReference type="CDD" id="cd18579">
    <property type="entry name" value="ABC_6TM_ABCC_D1"/>
    <property type="match status" value="1"/>
</dbReference>
<feature type="transmembrane region" description="Helical" evidence="13">
    <location>
        <begin position="62"/>
        <end position="84"/>
    </location>
</feature>
<dbReference type="Pfam" id="PF00664">
    <property type="entry name" value="ABC_membrane"/>
    <property type="match status" value="2"/>
</dbReference>
<dbReference type="SUPFAM" id="SSF90123">
    <property type="entry name" value="ABC transporter transmembrane region"/>
    <property type="match status" value="2"/>
</dbReference>
<feature type="domain" description="ABC transmembrane type-1" evidence="15">
    <location>
        <begin position="909"/>
        <end position="1168"/>
    </location>
</feature>
<evidence type="ECO:0000256" key="4">
    <source>
        <dbReference type="ARBA" id="ARBA00022475"/>
    </source>
</evidence>
<evidence type="ECO:0000256" key="11">
    <source>
        <dbReference type="ARBA" id="ARBA00059074"/>
    </source>
</evidence>
<evidence type="ECO:0000256" key="6">
    <source>
        <dbReference type="ARBA" id="ARBA00022741"/>
    </source>
</evidence>
<feature type="transmembrane region" description="Helical" evidence="13">
    <location>
        <begin position="496"/>
        <end position="521"/>
    </location>
</feature>
<evidence type="ECO:0000256" key="13">
    <source>
        <dbReference type="SAM" id="Phobius"/>
    </source>
</evidence>
<dbReference type="InterPro" id="IPR011527">
    <property type="entry name" value="ABC1_TM_dom"/>
</dbReference>
<sequence>MDLSHDHLFGPHLPSTFDFTLTFEHAILTIPPASLFLLFALSTLLSRRPFHSPHLIHRSNPLYLAKLFLSLLLTALNLTLLTLWSFPSAPSSRSLAISSTVLSLLCALALTVLTATTHRTSISPSLPTSGYLFLSALLDLAQARSLFLRSFSAQEQYLRLAVTFTLALAVKVVLLLLEELPKVSRENELSKTAGPEAVSGAMNRTLFVWLNGLFVRGYKSLIALGDLESIPRKFGSRGLLARLEPHWERRKERGGKMGKNGLAMATLRTFAGMILMAVPPRLLQGAFTFTQPLLMKRVILYIEEASGGKGDREVARSLIGATVLIYVGIAVSQCVHKHLVYQMITMIRGALVGIIFKKTVGLGEKGLEDAAPVTLMSTDVEGIEFGLAFAHDMWASPVEVGVGIYLLYAEIGLPCFLVIIPIVVSTVLNEKIAGKMGPAKMAWNQGVQERVSATSSMLSQMKGIKMTGLAGFFSQHIQGLRDKEIKLSKTYRVATIWLQFMADAVSRFTPIIVITGAVFWTKGGDRELPIAQAFTAVAIVALVAEPLSNLLATRAILQASLASFTRIQEFLLLSTKSEYRAFVDSRFSKRETPDSKQKEAVELTEVPAEGETVIEMQNATFETADGKVLLRDANLTVKEGSLHMIAGLVGCGKSSVLKAIMGELSLTKGSVQVTESSVAYCAQSPWLRNATIRENIVGGAEFGFDADWFARVVRACNLDQDFADVPDWDNNLVGSGGVILSGGQKQRVALARAVYSHRKLVLLDDIFSGLDHKTAGFVFGQLLGANGLLRQAQTVVLTTNQPHILAHADYVSTVEFSTLRTAAKEVIISKLDGITPDGSGDGNRPQSSDSKPTGFGPTKTDDDAHSDLKRQSGDTSLYKYYFQSVGWKITTLFVVFNILCAGIWRMPQVWLKIWTDHGTNNDTALYYGIYVGFAILGAAVGFGLFAFFYFVFIPKSAKQLHFLLLTTVMKAPLYFFTTVDSGITLNRFSQDLTLIDQRLPMSVLITAFCFLDVLAASIVIVSGAQYAAAMIPVLFVALFFLQKVYLRTSRQMRFLDIEAKSPLYTHFTETLAGAMTVRAFGWEQAFLDENQRRLDVSQKPFYLMYCLQRWLTVVLDLLVAGMAVVLVSFAVLFTWTSSSSSIGLAFLNIVGFSQSLMGLVHMWTQLEMSLGAIARIRSFVADTPSESLPCESHPPPPGWPTAGSITLSNITASYSPSLPPTLNNLSLSIPAGAHVAICGRTGSGKSSTLLTLLRLLDLSSGTITIDNIDISLLSREAVRSAIASLPQDPVTVPGTVRTNLSPHTSHSVSDADLISALTKAQIWDLMSSRGGLDAQMDSLNLSPGQRQLFCLAAAAVRKAKVVLLDEVTGSVDFETDREVRRCLLGGELRGCTVLEVVHRIEMVMEYDVVVVMEGGRVVEVGKPGELVAKEGGLFKGLWDGRGEGR</sequence>
<evidence type="ECO:0000256" key="3">
    <source>
        <dbReference type="ARBA" id="ARBA00022448"/>
    </source>
</evidence>
<dbReference type="InterPro" id="IPR050173">
    <property type="entry name" value="ABC_transporter_C-like"/>
</dbReference>
<dbReference type="InterPro" id="IPR027417">
    <property type="entry name" value="P-loop_NTPase"/>
</dbReference>
<keyword evidence="8 13" id="KW-1133">Transmembrane helix</keyword>
<keyword evidence="4" id="KW-1003">Cell membrane</keyword>
<dbReference type="SMART" id="SM00382">
    <property type="entry name" value="AAA"/>
    <property type="match status" value="2"/>
</dbReference>
<name>A0AAV9G341_9PEZI</name>
<gene>
    <name evidence="16" type="ORF">QBC34DRAFT_417826</name>
</gene>
<comment type="subcellular location">
    <subcellularLocation>
        <location evidence="1">Cell membrane</location>
        <topology evidence="1">Multi-pass membrane protein</topology>
    </subcellularLocation>
</comment>
<feature type="transmembrane region" description="Helical" evidence="13">
    <location>
        <begin position="999"/>
        <end position="1020"/>
    </location>
</feature>
<keyword evidence="17" id="KW-1185">Reference proteome</keyword>
<keyword evidence="7" id="KW-0067">ATP-binding</keyword>
<feature type="transmembrane region" description="Helical" evidence="13">
    <location>
        <begin position="1110"/>
        <end position="1135"/>
    </location>
</feature>
<dbReference type="InterPro" id="IPR056227">
    <property type="entry name" value="TMD0_ABC"/>
</dbReference>
<feature type="transmembrane region" description="Helical" evidence="13">
    <location>
        <begin position="885"/>
        <end position="904"/>
    </location>
</feature>
<evidence type="ECO:0000259" key="15">
    <source>
        <dbReference type="PROSITE" id="PS50929"/>
    </source>
</evidence>
<evidence type="ECO:0000256" key="10">
    <source>
        <dbReference type="ARBA" id="ARBA00023180"/>
    </source>
</evidence>
<feature type="region of interest" description="Disordered" evidence="12">
    <location>
        <begin position="834"/>
        <end position="868"/>
    </location>
</feature>
<feature type="transmembrane region" description="Helical" evidence="13">
    <location>
        <begin position="533"/>
        <end position="557"/>
    </location>
</feature>
<feature type="transmembrane region" description="Helical" evidence="13">
    <location>
        <begin position="1141"/>
        <end position="1160"/>
    </location>
</feature>
<dbReference type="GO" id="GO:0016887">
    <property type="term" value="F:ATP hydrolysis activity"/>
    <property type="evidence" value="ECO:0007669"/>
    <property type="project" value="InterPro"/>
</dbReference>
<keyword evidence="5 13" id="KW-0812">Transmembrane</keyword>